<dbReference type="InterPro" id="IPR007110">
    <property type="entry name" value="Ig-like_dom"/>
</dbReference>
<feature type="domain" description="Fibronectin type-III" evidence="10">
    <location>
        <begin position="3195"/>
        <end position="3288"/>
    </location>
</feature>
<feature type="domain" description="Ig-like" evidence="9">
    <location>
        <begin position="87"/>
        <end position="179"/>
    </location>
</feature>
<feature type="domain" description="Fibronectin type-III" evidence="10">
    <location>
        <begin position="2308"/>
        <end position="2402"/>
    </location>
</feature>
<dbReference type="InterPro" id="IPR017441">
    <property type="entry name" value="Protein_kinase_ATP_BS"/>
</dbReference>
<evidence type="ECO:0000256" key="7">
    <source>
        <dbReference type="SAM" id="MobiDB-lite"/>
    </source>
</evidence>
<dbReference type="RefSeq" id="XP_017869078.1">
    <property type="nucleotide sequence ID" value="XM_018013589.1"/>
</dbReference>
<feature type="compositionally biased region" description="Basic and acidic residues" evidence="7">
    <location>
        <begin position="787"/>
        <end position="801"/>
    </location>
</feature>
<feature type="region of interest" description="Disordered" evidence="7">
    <location>
        <begin position="375"/>
        <end position="583"/>
    </location>
</feature>
<dbReference type="SMART" id="SM00409">
    <property type="entry name" value="IG"/>
    <property type="match status" value="32"/>
</dbReference>
<accession>A0ABM1PPE2</accession>
<evidence type="ECO:0000256" key="2">
    <source>
        <dbReference type="ARBA" id="ARBA00022737"/>
    </source>
</evidence>
<feature type="domain" description="Ig-like" evidence="9">
    <location>
        <begin position="3397"/>
        <end position="3486"/>
    </location>
</feature>
<feature type="region of interest" description="Disordered" evidence="7">
    <location>
        <begin position="5546"/>
        <end position="5566"/>
    </location>
</feature>
<feature type="region of interest" description="Disordered" evidence="7">
    <location>
        <begin position="894"/>
        <end position="918"/>
    </location>
</feature>
<feature type="domain" description="Fibronectin type-III" evidence="10">
    <location>
        <begin position="6059"/>
        <end position="6154"/>
    </location>
</feature>
<dbReference type="InterPro" id="IPR003598">
    <property type="entry name" value="Ig_sub2"/>
</dbReference>
<feature type="domain" description="Ig-like" evidence="9">
    <location>
        <begin position="6655"/>
        <end position="6744"/>
    </location>
</feature>
<feature type="domain" description="Fibronectin type-III" evidence="10">
    <location>
        <begin position="4673"/>
        <end position="4767"/>
    </location>
</feature>
<name>A0ABM1PPE2_DROAR</name>
<keyword evidence="4 6" id="KW-0067">ATP-binding</keyword>
<dbReference type="Gene3D" id="1.10.510.10">
    <property type="entry name" value="Transferase(Phosphotransferase) domain 1"/>
    <property type="match status" value="1"/>
</dbReference>
<feature type="domain" description="Fibronectin type-III" evidence="10">
    <location>
        <begin position="2109"/>
        <end position="2207"/>
    </location>
</feature>
<feature type="domain" description="Ig-like" evidence="9">
    <location>
        <begin position="184"/>
        <end position="272"/>
    </location>
</feature>
<dbReference type="PROSITE" id="PS50835">
    <property type="entry name" value="IG_LIKE"/>
    <property type="match status" value="24"/>
</dbReference>
<feature type="region of interest" description="Disordered" evidence="7">
    <location>
        <begin position="5743"/>
        <end position="5767"/>
    </location>
</feature>
<dbReference type="CDD" id="cd14114">
    <property type="entry name" value="STKc_Twitchin_like"/>
    <property type="match status" value="1"/>
</dbReference>
<feature type="domain" description="Fibronectin type-III" evidence="10">
    <location>
        <begin position="3494"/>
        <end position="3587"/>
    </location>
</feature>
<dbReference type="InterPro" id="IPR036116">
    <property type="entry name" value="FN3_sf"/>
</dbReference>
<keyword evidence="11" id="KW-1185">Reference proteome</keyword>
<feature type="compositionally biased region" description="Basic and acidic residues" evidence="7">
    <location>
        <begin position="4173"/>
        <end position="4183"/>
    </location>
</feature>
<protein>
    <submittedName>
        <fullName evidence="12">Twitchin isoform X5</fullName>
    </submittedName>
</protein>
<reference evidence="11" key="1">
    <citation type="journal article" date="1997" name="Nucleic Acids Res.">
        <title>tRNAscan-SE: a program for improved detection of transfer RNA genes in genomic sequence.</title>
        <authorList>
            <person name="Lowe T.M."/>
            <person name="Eddy S.R."/>
        </authorList>
    </citation>
    <scope>NUCLEOTIDE SEQUENCE [LARGE SCALE GENOMIC DNA]</scope>
</reference>
<feature type="domain" description="Fibronectin type-III" evidence="10">
    <location>
        <begin position="4083"/>
        <end position="4178"/>
    </location>
</feature>
<dbReference type="PROSITE" id="PS00108">
    <property type="entry name" value="PROTEIN_KINASE_ST"/>
    <property type="match status" value="1"/>
</dbReference>
<feature type="compositionally biased region" description="Basic and acidic residues" evidence="7">
    <location>
        <begin position="635"/>
        <end position="660"/>
    </location>
</feature>
<dbReference type="PROSITE" id="PS50011">
    <property type="entry name" value="PROTEIN_KINASE_DOM"/>
    <property type="match status" value="1"/>
</dbReference>
<dbReference type="SMART" id="SM00408">
    <property type="entry name" value="IGc2"/>
    <property type="match status" value="24"/>
</dbReference>
<comment type="similarity">
    <text evidence="1">Belongs to the protein kinase superfamily. CAMK Ser/Thr protein kinase family.</text>
</comment>
<feature type="domain" description="Fibronectin type-III" evidence="10">
    <location>
        <begin position="5468"/>
        <end position="5563"/>
    </location>
</feature>
<dbReference type="InterPro" id="IPR013106">
    <property type="entry name" value="Ig_V-set"/>
</dbReference>
<dbReference type="SUPFAM" id="SSF56112">
    <property type="entry name" value="Protein kinase-like (PK-like)"/>
    <property type="match status" value="1"/>
</dbReference>
<evidence type="ECO:0000256" key="1">
    <source>
        <dbReference type="ARBA" id="ARBA00006692"/>
    </source>
</evidence>
<reference evidence="12" key="3">
    <citation type="submission" date="2025-08" db="UniProtKB">
        <authorList>
            <consortium name="RefSeq"/>
        </authorList>
    </citation>
    <scope>IDENTIFICATION</scope>
    <source>
        <tissue evidence="12">Whole organism</tissue>
    </source>
</reference>
<feature type="compositionally biased region" description="Low complexity" evidence="7">
    <location>
        <begin position="7576"/>
        <end position="7593"/>
    </location>
</feature>
<feature type="domain" description="Fibronectin type-III" evidence="10">
    <location>
        <begin position="6847"/>
        <end position="6940"/>
    </location>
</feature>
<feature type="compositionally biased region" description="Basic and acidic residues" evidence="7">
    <location>
        <begin position="668"/>
        <end position="695"/>
    </location>
</feature>
<feature type="compositionally biased region" description="Basic and acidic residues" evidence="7">
    <location>
        <begin position="526"/>
        <end position="544"/>
    </location>
</feature>
<feature type="domain" description="Fibronectin type-III" evidence="10">
    <location>
        <begin position="2705"/>
        <end position="2800"/>
    </location>
</feature>
<organism evidence="11 12">
    <name type="scientific">Drosophila arizonae</name>
    <name type="common">Fruit fly</name>
    <dbReference type="NCBI Taxonomy" id="7263"/>
    <lineage>
        <taxon>Eukaryota</taxon>
        <taxon>Metazoa</taxon>
        <taxon>Ecdysozoa</taxon>
        <taxon>Arthropoda</taxon>
        <taxon>Hexapoda</taxon>
        <taxon>Insecta</taxon>
        <taxon>Pterygota</taxon>
        <taxon>Neoptera</taxon>
        <taxon>Endopterygota</taxon>
        <taxon>Diptera</taxon>
        <taxon>Brachycera</taxon>
        <taxon>Muscomorpha</taxon>
        <taxon>Ephydroidea</taxon>
        <taxon>Drosophilidae</taxon>
        <taxon>Drosophila</taxon>
    </lineage>
</organism>
<feature type="domain" description="Ig-like" evidence="9">
    <location>
        <begin position="5170"/>
        <end position="5259"/>
    </location>
</feature>
<feature type="domain" description="Ig-like" evidence="9">
    <location>
        <begin position="7320"/>
        <end position="7408"/>
    </location>
</feature>
<dbReference type="InterPro" id="IPR008271">
    <property type="entry name" value="Ser/Thr_kinase_AS"/>
</dbReference>
<dbReference type="InterPro" id="IPR000719">
    <property type="entry name" value="Prot_kinase_dom"/>
</dbReference>
<dbReference type="SMART" id="SM00406">
    <property type="entry name" value="IGv"/>
    <property type="match status" value="3"/>
</dbReference>
<feature type="region of interest" description="Disordered" evidence="7">
    <location>
        <begin position="7562"/>
        <end position="7616"/>
    </location>
</feature>
<dbReference type="InterPro" id="IPR003599">
    <property type="entry name" value="Ig_sub"/>
</dbReference>
<dbReference type="PROSITE" id="PS50853">
    <property type="entry name" value="FN3"/>
    <property type="match status" value="35"/>
</dbReference>
<dbReference type="SMART" id="SM00060">
    <property type="entry name" value="FN3"/>
    <property type="match status" value="35"/>
</dbReference>
<feature type="domain" description="Ig-like" evidence="9">
    <location>
        <begin position="1338"/>
        <end position="1430"/>
    </location>
</feature>
<feature type="domain" description="Ig-like" evidence="9">
    <location>
        <begin position="3692"/>
        <end position="3779"/>
    </location>
</feature>
<feature type="domain" description="Ig-like" evidence="9">
    <location>
        <begin position="290"/>
        <end position="379"/>
    </location>
</feature>
<dbReference type="PANTHER" id="PTHR13817">
    <property type="entry name" value="TITIN"/>
    <property type="match status" value="1"/>
</dbReference>
<keyword evidence="2" id="KW-0677">Repeat</keyword>
<evidence type="ECO:0000259" key="9">
    <source>
        <dbReference type="PROSITE" id="PS50835"/>
    </source>
</evidence>
<feature type="domain" description="Fibronectin type-III" evidence="10">
    <location>
        <begin position="5959"/>
        <end position="6053"/>
    </location>
</feature>
<feature type="compositionally biased region" description="Polar residues" evidence="7">
    <location>
        <begin position="4455"/>
        <end position="4468"/>
    </location>
</feature>
<feature type="domain" description="Ig-like" evidence="9">
    <location>
        <begin position="3099"/>
        <end position="3187"/>
    </location>
</feature>
<dbReference type="Pfam" id="PF00069">
    <property type="entry name" value="Pkinase"/>
    <property type="match status" value="1"/>
</dbReference>
<dbReference type="PRINTS" id="PR00014">
    <property type="entry name" value="FNTYPEIII"/>
</dbReference>
<feature type="domain" description="Fibronectin type-III" evidence="10">
    <location>
        <begin position="4380"/>
        <end position="4473"/>
    </location>
</feature>
<dbReference type="Proteomes" id="UP000694904">
    <property type="component" value="Chromosome 6"/>
</dbReference>
<proteinExistence type="inferred from homology"/>
<feature type="compositionally biased region" description="Basic and acidic residues" evidence="7">
    <location>
        <begin position="416"/>
        <end position="518"/>
    </location>
</feature>
<feature type="domain" description="Fibronectin type-III" evidence="10">
    <location>
        <begin position="3294"/>
        <end position="3393"/>
    </location>
</feature>
<dbReference type="InterPro" id="IPR011009">
    <property type="entry name" value="Kinase-like_dom_sf"/>
</dbReference>
<feature type="domain" description="Fibronectin type-III" evidence="10">
    <location>
        <begin position="4773"/>
        <end position="4868"/>
    </location>
</feature>
<feature type="domain" description="Ig-like" evidence="9">
    <location>
        <begin position="1"/>
        <end position="75"/>
    </location>
</feature>
<feature type="compositionally biased region" description="Basic and acidic residues" evidence="7">
    <location>
        <begin position="808"/>
        <end position="819"/>
    </location>
</feature>
<dbReference type="SMART" id="SM00220">
    <property type="entry name" value="S_TKc"/>
    <property type="match status" value="1"/>
</dbReference>
<dbReference type="InterPro" id="IPR013098">
    <property type="entry name" value="Ig_I-set"/>
</dbReference>
<dbReference type="SUPFAM" id="SSF48726">
    <property type="entry name" value="Immunoglobulin"/>
    <property type="match status" value="33"/>
</dbReference>
<feature type="compositionally biased region" description="Basic and acidic residues" evidence="7">
    <location>
        <begin position="725"/>
        <end position="776"/>
    </location>
</feature>
<feature type="domain" description="Ig-like" evidence="9">
    <location>
        <begin position="7445"/>
        <end position="7532"/>
    </location>
</feature>
<feature type="domain" description="Ig-like" evidence="9">
    <location>
        <begin position="2804"/>
        <end position="2893"/>
    </location>
</feature>
<evidence type="ECO:0000259" key="8">
    <source>
        <dbReference type="PROSITE" id="PS50011"/>
    </source>
</evidence>
<feature type="domain" description="Ig-like" evidence="9">
    <location>
        <begin position="2211"/>
        <end position="2300"/>
    </location>
</feature>
<feature type="domain" description="Fibronectin type-III" evidence="10">
    <location>
        <begin position="1811"/>
        <end position="1908"/>
    </location>
</feature>
<feature type="region of interest" description="Disordered" evidence="7">
    <location>
        <begin position="4455"/>
        <end position="4484"/>
    </location>
</feature>
<feature type="domain" description="Fibronectin type-III" evidence="10">
    <location>
        <begin position="2901"/>
        <end position="2994"/>
    </location>
</feature>
<feature type="domain" description="Fibronectin type-III" evidence="10">
    <location>
        <begin position="3789"/>
        <end position="3882"/>
    </location>
</feature>
<keyword evidence="3 6" id="KW-0547">Nucleotide-binding</keyword>
<evidence type="ECO:0000256" key="4">
    <source>
        <dbReference type="ARBA" id="ARBA00022840"/>
    </source>
</evidence>
<feature type="domain" description="Fibronectin type-III" evidence="10">
    <location>
        <begin position="5368"/>
        <end position="5462"/>
    </location>
</feature>
<feature type="compositionally biased region" description="Basic and acidic residues" evidence="7">
    <location>
        <begin position="375"/>
        <end position="406"/>
    </location>
</feature>
<feature type="domain" description="Fibronectin type-III" evidence="10">
    <location>
        <begin position="2606"/>
        <end position="2699"/>
    </location>
</feature>
<dbReference type="Gene3D" id="3.30.200.20">
    <property type="entry name" value="Phosphorylase Kinase, domain 1"/>
    <property type="match status" value="1"/>
</dbReference>
<feature type="compositionally biased region" description="Basic and acidic residues" evidence="7">
    <location>
        <begin position="993"/>
        <end position="1003"/>
    </location>
</feature>
<feature type="domain" description="Fibronectin type-III" evidence="10">
    <location>
        <begin position="5268"/>
        <end position="5362"/>
    </location>
</feature>
<keyword evidence="5" id="KW-0393">Immunoglobulin domain</keyword>
<feature type="domain" description="Ig-like" evidence="9">
    <location>
        <begin position="3985"/>
        <end position="4075"/>
    </location>
</feature>
<feature type="domain" description="Ig-like" evidence="9">
    <location>
        <begin position="7656"/>
        <end position="7744"/>
    </location>
</feature>
<dbReference type="InterPro" id="IPR050964">
    <property type="entry name" value="Striated_Muscle_Regulatory"/>
</dbReference>
<evidence type="ECO:0000259" key="10">
    <source>
        <dbReference type="PROSITE" id="PS50853"/>
    </source>
</evidence>
<dbReference type="PROSITE" id="PS00107">
    <property type="entry name" value="PROTEIN_KINASE_ATP"/>
    <property type="match status" value="1"/>
</dbReference>
<feature type="domain" description="Fibronectin type-III" evidence="10">
    <location>
        <begin position="6160"/>
        <end position="6255"/>
    </location>
</feature>
<feature type="domain" description="Ig-like" evidence="9">
    <location>
        <begin position="7863"/>
        <end position="7946"/>
    </location>
</feature>
<feature type="region of interest" description="Disordered" evidence="7">
    <location>
        <begin position="5442"/>
        <end position="5491"/>
    </location>
</feature>
<feature type="compositionally biased region" description="Basic and acidic residues" evidence="7">
    <location>
        <begin position="704"/>
        <end position="714"/>
    </location>
</feature>
<feature type="binding site" evidence="6">
    <location>
        <position position="7026"/>
    </location>
    <ligand>
        <name>ATP</name>
        <dbReference type="ChEBI" id="CHEBI:30616"/>
    </ligand>
</feature>
<evidence type="ECO:0000313" key="12">
    <source>
        <dbReference type="RefSeq" id="XP_017869078.1"/>
    </source>
</evidence>
<feature type="domain" description="Fibronectin type-III" evidence="10">
    <location>
        <begin position="4184"/>
        <end position="4278"/>
    </location>
</feature>
<dbReference type="CDD" id="cd05748">
    <property type="entry name" value="Ig_Titin_like"/>
    <property type="match status" value="2"/>
</dbReference>
<feature type="domain" description="Ig-like" evidence="9">
    <location>
        <begin position="7764"/>
        <end position="7852"/>
    </location>
</feature>
<feature type="compositionally biased region" description="Basic and acidic residues" evidence="7">
    <location>
        <begin position="1064"/>
        <end position="1082"/>
    </location>
</feature>
<dbReference type="CDD" id="cd00096">
    <property type="entry name" value="Ig"/>
    <property type="match status" value="3"/>
</dbReference>
<feature type="domain" description="Fibronectin type-III" evidence="10">
    <location>
        <begin position="3593"/>
        <end position="3688"/>
    </location>
</feature>
<dbReference type="Gene3D" id="2.60.40.10">
    <property type="entry name" value="Immunoglobulins"/>
    <property type="match status" value="68"/>
</dbReference>
<feature type="domain" description="Fibronectin type-III" evidence="10">
    <location>
        <begin position="4968"/>
        <end position="5065"/>
    </location>
</feature>
<dbReference type="InterPro" id="IPR036179">
    <property type="entry name" value="Ig-like_dom_sf"/>
</dbReference>
<dbReference type="SUPFAM" id="SSF49265">
    <property type="entry name" value="Fibronectin type III"/>
    <property type="match status" value="19"/>
</dbReference>
<feature type="domain" description="Ig-like" evidence="9">
    <location>
        <begin position="1433"/>
        <end position="1517"/>
    </location>
</feature>
<feature type="compositionally biased region" description="Basic and acidic residues" evidence="7">
    <location>
        <begin position="1031"/>
        <end position="1048"/>
    </location>
</feature>
<feature type="domain" description="Ig-like" evidence="9">
    <location>
        <begin position="2508"/>
        <end position="2598"/>
    </location>
</feature>
<gene>
    <name evidence="12" type="primary">LOC108617804</name>
</gene>
<feature type="domain" description="Fibronectin type-III" evidence="10">
    <location>
        <begin position="2010"/>
        <end position="2106"/>
    </location>
</feature>
<feature type="domain" description="Ig-like" evidence="9">
    <location>
        <begin position="6749"/>
        <end position="6842"/>
    </location>
</feature>
<feature type="domain" description="Protein kinase" evidence="8">
    <location>
        <begin position="6997"/>
        <end position="7252"/>
    </location>
</feature>
<feature type="domain" description="Ig-like" evidence="9">
    <location>
        <begin position="4572"/>
        <end position="4666"/>
    </location>
</feature>
<feature type="domain" description="Fibronectin type-III" evidence="10">
    <location>
        <begin position="5071"/>
        <end position="5166"/>
    </location>
</feature>
<feature type="domain" description="Fibronectin type-III" evidence="10">
    <location>
        <begin position="3000"/>
        <end position="3094"/>
    </location>
</feature>
<feature type="compositionally biased region" description="Basic and acidic residues" evidence="7">
    <location>
        <begin position="5462"/>
        <end position="5479"/>
    </location>
</feature>
<feature type="domain" description="Fibronectin type-III" evidence="10">
    <location>
        <begin position="5663"/>
        <end position="5757"/>
    </location>
</feature>
<feature type="domain" description="Fibronectin type-III" evidence="10">
    <location>
        <begin position="6555"/>
        <end position="6650"/>
    </location>
</feature>
<feature type="domain" description="Ig-like" evidence="9">
    <location>
        <begin position="6261"/>
        <end position="6351"/>
    </location>
</feature>
<dbReference type="InterPro" id="IPR013783">
    <property type="entry name" value="Ig-like_fold"/>
</dbReference>
<feature type="domain" description="Fibronectin type-III" evidence="10">
    <location>
        <begin position="6454"/>
        <end position="6549"/>
    </location>
</feature>
<dbReference type="PANTHER" id="PTHR13817:SF151">
    <property type="entry name" value="TITIN"/>
    <property type="match status" value="1"/>
</dbReference>
<feature type="compositionally biased region" description="Low complexity" evidence="7">
    <location>
        <begin position="7600"/>
        <end position="7616"/>
    </location>
</feature>
<evidence type="ECO:0000256" key="5">
    <source>
        <dbReference type="ARBA" id="ARBA00023319"/>
    </source>
</evidence>
<feature type="domain" description="Ig-like" evidence="9">
    <location>
        <begin position="1913"/>
        <end position="2003"/>
    </location>
</feature>
<evidence type="ECO:0000256" key="6">
    <source>
        <dbReference type="PROSITE-ProRule" id="PRU10141"/>
    </source>
</evidence>
<dbReference type="CDD" id="cd00063">
    <property type="entry name" value="FN3"/>
    <property type="match status" value="35"/>
</dbReference>
<feature type="region of interest" description="Disordered" evidence="7">
    <location>
        <begin position="948"/>
        <end position="1105"/>
    </location>
</feature>
<feature type="region of interest" description="Disordered" evidence="7">
    <location>
        <begin position="627"/>
        <end position="847"/>
    </location>
</feature>
<evidence type="ECO:0000256" key="3">
    <source>
        <dbReference type="ARBA" id="ARBA00022741"/>
    </source>
</evidence>
<dbReference type="Pfam" id="PF07679">
    <property type="entry name" value="I-set"/>
    <property type="match status" value="29"/>
</dbReference>
<feature type="domain" description="Fibronectin type-III" evidence="10">
    <location>
        <begin position="5763"/>
        <end position="5858"/>
    </location>
</feature>
<sequence>MRCKCAAKPEPTVNWYRGQDLVEKSKKIKINSSVIAEDTYELTLEIKDPGATDGGTYRCNVKNEYGESNANLNLNIEADPEPEGEGPTFVEKPRIISENNGKLVIMECKVKADPKPDIMWFRNGEVIKENNKLKMSMESRGDHYYIKLELIDPQLEDSGLYKCNIKNTLGELNANLTLNIEIVPVIKDKPKIIKIIKKRTVVIECVVASKFEPKCTWYKESNTVKESKRHVYQVEKTKEGEFAVKLEINEVEDSDKGAYKLIASNEKGEAVSQVVNLVDIPEEERKPCKPEIVRKLVDQKVTESKTFELIIILKQSDRKCKVEWYKSSTLIRETKDITTTFDGTTARLTFSSAKTEHTSIYKVIVTNEAGKDESTCKVTVEKKDKKKDEKAEKDKEEAEKKRKAEEEAGEKDEIIEEKNTKEVAEKHQEIKNTEEIQMEDDKTRDAEDSSYKKAEKKKVNEVQNKTTKDIEDNKEGKPEEKKPMTVNVVKKEETPTEDKSPQQADKTNDLEKKKKIDETQQIESGLEEKNPVKKKTATDVKAKTSETPITNELIADKSYEPSTNNALQPEAKEQGAAEHIGLNKVERKASIVSINEESKSEVRRKSIIKTIGEPSEEAINIVSRKSSIAAEESISESRRSSVVDRKALEQVESKNIEGKKNPQSINEEIPKLKPAEKRRVSKNVEEPKPVEEFPKLRKTSITQPKEEPKPEAIKPKAKAKPKAKPKYEELPEIPDYERPKLEKYEKSEFTPTDFTRELEIPNKMEKPVIENAKKSAEIVPQKNGLPKKSEAIEKPAEEPKILKMGKGKLPDVEDTKDGATLKPVIVEPEKDKSKDDDETNEAVKPSLMDIIKQRRRSSVRALMTKEPIQNESFLGVVLKPVIKDAKEQVAPQQAKQLHKANATEEFNPTKTSKAHISDLKKPEAIATIVDDYERSQLEKYERIDIETLKPEKLTPVVNTPDQDPPEVKLTATNQKDDKPKVPKMQPPAPGEPPKIEVIREKRPSLAPEPPSRRGSLVPPADTGRRPSLIINDEKKLRPGEVMDTRLLRPGEVGEGQQKQQRPGEMGDAKQRRRPSIDVRRPSVQDLEDLINKPSTPLRDVGDGGPPSITDVQESYSVVEDSTAYLTVTIEGNPAPTFKFYKGVSEILEGGRYKFLTDGQSNSITLCMRKCKPNDEGKYKVVVSNIHGEDSAEMQLYVSDSSGMDFRAMLKKRRYQKWDKEEQDPNWGDLKETEKPLPALKKVERKVESFLSPLIDQFAKEGKDKKVVFEARFSKPNCKPKWLFRKDEVFTGSKFKFKQENDTYQLIIAAPKVEDTGKYTIEIGGVSSTAFLNVEEADPTYTFTKPLKKKIEGFTEHETTLECAVSSSMANVHWFKDNKKIESDDPRFLISKDINGNLKLIIKDSLLEDSGQYRCQLDKQPDKTETTLKIVEYPYKFVKVLKSQQCIEKDTITLACEIDDAQGEVQWFRNNEEIKPDKRIQILKDGRKRKLVIKDCKVTDAGQFKCTTNADKTEAEIIINYQNRFNKKLKDTDAVEREKLVLDVELQDQTAPCDWKFNGEPIVPNERIEVKNLGGGKHQLVFNNLELSDAGEITCESGQLNSTCKLSVRQGESRPNIDCPDKFAGPISAPVIVEVPFKVSGTRQSPVEAKLIKDGKPLPVKDVEVAVTDDKVTFKIKKPSRDLSGPYQIKISNGQGEDTKDINIICQDVPQPPLDVDITDIYQTSCVVHYKPPADDGGSPISKYIIERQDLSKKQGWEPVAEALPSEPCHKEITDLVPKKQYRFRIRAVNKIGPSDPATFKNSILAKDPWDEPGKPKAVDLTDWDRDHADLKWEAPDSDGGDPITSYIIEYKEKFSNDWVSGNEVPGDARVGTVNNLKEGQQYEFRVRAVNRAGPGEPSDKTKAIIAKCRFVKPFLVGDGLKNITVKKGQTVRYDIKYDGEPEPAASWHKSNEPLKIDNHRICLEQLERNSSITIKKSVRKDTGKYKLILTNSSGTIESEAQVIVLDRPLAPGGPFEPEEVRAHHIKMKWKRPEDDGGCEITGYALERMDEETGRWIPAGEVGPGETSFDFKGLTPNKKYKFRVKAINKEGESEPLETTDAIVAKNPYDPPSSPSQPIIDDYDNKSVSLKWKRPPSDGGRPITHYVVEMKDKFSPTWTEVAKTEDPTPECKVDGLKEKMVYQFRVRAVNKAGPSEPSQPTDNHLCKHKNLKPSINREKMKSVKVRAGQTVKFDVDVKGEPAPTLTWFCKEKEVTPSGQLRLDNEDYNTKLMLMDTSRKDTGFYKLKAENMNGIDEAEVEVIILDKPGKPEGPLEVSDIHKEGCKLKWKKPKDDGGVPLSGYAVEKMDTATGKWVPVGTIDPEKLELDVKNLDPNHRYQFRVKAINEEGDSEPLETDSAITAKNPFDISSPPGLPELEDWDEHHVKLKWEPPIRDGGSPITNYIIEVMDKDSGEFVKAVETEGPICKGVIKKLEEGQQYKFRVRAINKAGPSEPSEQTNWHTAKPRFLKPHIDRTNLKPVIVKAGLSISLDINIRGEPAPKVEWLFNGLPVVSDEEGINIDNVDYNTKFFVMRAKRPQSGKYTIKATNEVGEDVAELDVTVLGKPGKPKGPLQVNDITKHSCKLKWEKPEDDGGAPIDYYEIEKLDPHTGQWLPCGKSSEPEAKVIGLHEGKPYKFRVRAVNKEGESEDLETEKPIIAKNPYDEPDKPGRPEPTNWDKDFVDLAWDPPKNDGGAPIQKYIIQMRDKSGRAWVDASTVPGDKTKGTVTAVEEGHEYEFRVVAVNKAGPSDPSDVSKSVVAKPRFLKPHIDRKNLQKKIMRSGQLLHMDATVKAEPPAKITWTYNGTEIKNNDKIKIENEDYKTTFIMPKVKRADKGIYIVTAKNDSGVDSVEVELEVLCKPSKPKGPLAVSDVTAEKVHLKWEKPDDDGGEPIEHYVVERMDTETGRWVPVLTTKIPEADVTGLTEGKEYLFRVKAVNTEGESEPLVTDIPVTAKNPYDAADTPGKPQITDWSANHADLKWRAPDDDGGAPVTGYIVEKKDNNTGKWQKILETNTPDCKVRVNDLIEGTKYQFRVKAVNKAGHSKPSEPSDQMTAKDRFAAPKIDRTNIKDIIIKAGQNIRYDIKISGEPPPSKTWFHNKARIEDDDYNIDMESYRTKLAVPFAKRLHTGKYTIKAENETGHDEASFEVTVLDKPAAPEGPLRVTDVHKEGCKLKWNPPLDDGGVPIEHYVVEKLDVESGRWVPSGRFKEPFAELNNLDPGHEYKFRVLAVNTEGESEPLIGEQSIIAKNPFDEPGKPGTPEPVDWDKDRVDLVWRPPHNDGGSPIIGYVVEKREKGTDRWIKGVEISVPSLGEELKASVPNLDENCEYEFRVKAVNAAGSGEPSDASRSVLTKPRKLAPKIDRKNIHTYNIKAGEPVFLDINVSGEPAPEISWTQNGKGVFPTSASRIETVPYNTKYINSRSERKDTGLYKITAHNLYGQDQVEFQINIITKPGKPVGPLEVSDIHKDGCKLKWKKPKDDGGEPIDSYLVEKFDPDTGVWLPVGKSDIPEITVDGLIPGHEYKFRVKAVNKEGESEPLETLGSIVAKDPFTVPSKPGAPEPTDWSANKAELSWNEPASDGGSPIIGYIIEIKDKYSPLWEKALETDSPTPIATVNGLIEGNEYQFRVTALNKGGQSEPSDASKTLIAKPRYLAPKIDRRNLRDVTISAGTALKLDAVIIGEPAPKVDWKFSNYPLQFGKNTTIETPDYYTKLVIRPTQRGDSGEYLVTATNSSGKDSVLINVIITDKPTPPNGPLQISDVHKEGCHLKWKRPNDDGGTPIDYFQIDKLDPETGCWLPCGRSTEPQADITGLTPGNEYKFRISAVNAEGESAPLVGEESIIAKNPFDEPGKPENLRATDWDKDHIDLTWMPPLSDGGSPITGYLIEKKDKYGQWEKALEVPADQCKASVPDLTEGQAYEFRVSAINAAGPGEPSNATPSIVAKSRNKPPVIDRSNLIEVRIKAGQTFTFDCKVSGEPAPLTKWLLKKKEVYSKDNVKVTHVPYNTKLKVTNATRSDSGLYTLLAENANGEDSADVKVTVIDKPSPPNGPLKVEDVNAESCTLQWNPPDDDGGQPIDSYVVEKMDEATGRWVPAAETDGPSTSLKVIGLTPGHKYKFRVRARNRQGTSDPLTAPRAIEAKNPYDEPTKPGTPSIKDFDKDFVDLEWTRPENDGGSPISGYVIEKRDRYSPDWEKCAEVDGDVTSGHVPDLIDGVKYEFRVRAVNKAGPGIPSDATEPHIARAKNLPPKIDKNFMLDIKIRAGNVFEFDVPVSGEPIPSKEWTHEDNMVINADRVKISNFDDRTKLRILDAKRADTGSYKLVGRNINGIDSHTVKVTVLDVPTIPEGPLRGDEVSKNSMTLRWRPPKDDGGSEITHYVVEKMDNEAMRWVPVGECAGTEIRADNLIENHDYNFRVRAVNKQGQSQPLTTSQAITAKDPYSHPDKPGQPQAVDWGKDFVDLEWAAPKRDGGAPISSYIVEKRPKFGLWERAAVLPGDERKAHIADLTDGGEYEFRIIAVNRGGQSDPSDPSATIICKPRFLAPFFDKSLLNDITVHAGKCLGWTLPIEASPRPTIKWLYNGKEIEPNRRIESNIFQNELTFEIPSALRSDEGRYTLILKNEHGSFDASAHATVLDRPSVPRGPLDITKITRDGCHLGWKAPDDDGGSPILHYIIEKMDLSRGTWSDAGMSTHPVHDVIRLVHRKEYLFRVKAVNAIGESDPLEASQSIIAKNDFDEPDAPGKPSITDWDRDHVDLQWIAPKSDGGAPLTEYIIQKKEKGSPYWVNVVHVPPNKTAATVPELVEGQEYEFRVIAVNQAGQSEPSEPSDMITAKPRYLAPKIITPLHEVCIKAGLIFHIDIDFIGEPAPEAIWTHKSNALRSNERSTITTIGHHTVVHTVNCQRTDSGIYHLLLRNDSGIDEGSFELIVLDRPGPPDGPLEYEEITANSVTISWKPPKDNGGSEISAYVIEKRDLTHGGGWVPAVSYVNAKYNHAVVPRLLEGTKYEFRVMAENLQGRSDPLASDQPVIAKSQYTVPGAPGKPELLDSDKDHITIKWKQPISNGGSPIIGYDIERRDVNTGRWIKINGEPTPTAEYRDDRVSPNHQYQYRVSAVNAAGNGKPSEPSSTLNARPMREKPKLHLDGLLGRRIKVRAGEPVSVHIPISGAPTPTVEWKRGDIKLSDGSKISFDTNTERTIFRIDDSTRKDSGVYKITVSNEFGKESADIEIIVVDKPGPPEGPLTYTEIAPDHISLQWNLPTDDGGSDITGFIVEFTEFGVDDWKPVPGYCPKTNYTVKGLTEGKKYLFRVTAENIYGISDALEGKPVVAKSPFDPPGSPTQPQVVGYTPSSASLEWHPPDYCGGKPISGYIVERRERGGEWIKCNNYPTPNTSYTVPDLREGSRYEFRVTAVNEAGPGSPSKPSDPMSAELQRYRPDPPEPPKADRITRDSVTLSWRPPRNDGKSKIKGFYIEQRPKNSKDWKPVNDIPINSTVFTVPDLKEGEEYSFRIIAENDVGRSEPSKPSQPIQIEEQPNKPCMDLGGVRDIICRAGDDFSIHVPYVAFPKPTAFWYSNDIVLDDDKRVHQQLTDDAASFVVKNSKRSDSGQYRLQLKNPHGYDTATINVKVLDRPGAPSNLRADEFAGDSLTLYWNPPLDDGGSPIQNYIVEKKEARSSTWTKVSSYCTVPFVRVRNLTIGKEYDFRVIAENKYGESDPATTSEPIRARHPFDVPNAPGIPRGIDSTEDSITIAWSKPKHDGGSPITGYVIEKRLLSEDKWTKAVHALCPDLTCKIPNLIENAEYEFRVAAVNAAGQSPFSASSELIFCRRPPHAPKITSDLSIRDMTVIAGDEFHITVPYHANPRPTPSWNINGIEVSANERIRFDTDDYSSVYHNKCAKRSETGSYTITLTNSKGSDTASCHVTVVDRPGAPQGPLNVYDITPDTCTLAWKTPLDDGGSPITNYVVEKLDTSGTWVKVSSFVRNTHYDVMGLEPNHKYHFRIRAENQYGLSESLDMPEPITAKHQFTVPDEPGQPKVIDWDSGNVTLIWTRPASDGGSRIQGYQIEYRDIVNDSSWNTYEYLIKDIKYQLYNLTNGSEYEFRIKAKNAAGYSKPSPPSMRFKLKGKFNIPSPPGTPQVMKVGKNYVDLKWEKPLSDGGSRITGYIIERRDIGGAVWVKCNDYNVLDTEFTVINLIEMGDYEFRIFAINAAGRSEPSHCTMPIKVCEILGGEKPDWISRLQDRIAPCGKDFTLQCAASGKPSPTARWLRNGKEIQMQPGGRFTCDSKDGAFRLHITNVQSGDDGDYTCEAINSLGFVHTSSYLKVGSPPIINRCPDELYLPEGDNTKIKIYYSGDQPLSVKITRNNELISDVADESHFKYTVFDDYIAIFICDIVKTDGGNYQIELSNDSGSAVGRFDARITGLPSAPVGPIGISHINKHSCILAWRPPVYDGGLRITHYVVERKDISSPHWITVSSTCKDTNFNVQGLIENQEYIFRVMAVNENGIGSPLEGLNPIRAKAPIDPPSPPGIPDITEIGGDFVHLEWNKPELDGGSYIQGYWIEKREIGSDTWQRVNQIICAANQINCHHLIEGRQYEFRVFAQNTAGLSRPSTASQAVKIVDPKAATPPVVVKPLRDANCIQNHNAQFTCEITGVPRPTITWYKGAREITSGARYHIYSEGDNHFLNINDVFGEDADEYVCRAVNKAGAKSTRAALAIMTAPKLNVPPRFRDTAYFDKGENVVIKIPFTGFPKPRINWVKDGDKIESGGHYNVEVKDRHAILTILDGSRLDSGPYRITAENELGSDTAVIQVQISDRPDPPRFPLVESIGTDSLSLSWKAPVWDGGSDITNYLVERREHPLSSWIRVGNTRFTSMAVTGLTPGKEYDFRIFADNVYGRSDPSEVSTLIKTKDSIKKKPTERKWELDENGKKIRGKADGAIKDYDSYVFDIYSKFVPQPVEISHQSVYDRYDILEEIGTGAFGVVHRCRERSTGNIFAAKFIPVSHAVEKDLIRREIDIMNQLHHQKLINLHDAFEDDDEMVLILEFLSGGELFERITAEGYVMTEAEVINYMRQICEGIKHMHEKNIIHLDIKPENIMCQTRSSTNVKLIDFGLATRLDPNEVVKITTGTAEFAAPEIVNREPVGFYTDMWATGVLAYVLLSGLSPFAGENDIQTLKNVKACDWDFDMDAFKHISDEGKDFIRKLLVANKEKRMTAHECLLHPWLTGDHRELTQKIARDRYLAYREKLRKKYEEFEKYLLPIGRLSEYSSLRKLLMEKYKIHDAVFDRRQAAPRFVIRPSSQFCYEGQSVRFYCRCIAIATPTLTWTHNNIELRQSVKFMKRYAGDDYYFIINRVKLDDRGEYIIRAENHYGSREEVVFLNVHPLPKEQPRYRTESTPVRRREPLPYTFWQEEAESAPNFTFLLRPRVMQARDTCKLLCCVSGKPVPSVKWYKDGRELSKYEYAMTHSDGVVTMEIIDCKPSDSGKYSCKATNCHGTDETTCVVIVEGEWVTPEQAELAHNFLYSGDRKYIEQPIKPAPPPIITTRQFTSSNISNSSHQSSSSTSTADVKMVTNSNSTTSTSSSSIQNSISGKKKYAASSLQAPGSPSRSRSATKELILPPDDSLMCKPEFTKPLHDLTIRDGEQLQLMCHVKGDPEPQITWSKNGKSISSSEIMDLKYKNGIATLTIHEVFPEDEGVYSCTATNSISAVETKCRLTIQPLDKQSSKRQATGSDKPPKIVSHLESRFVKDGDAVTLACRIIGADHFDVVWLHNNKEIKPSKDFQYTSEANIYRLQIAEIFPEDGGTYTCEAFNDAGESFSTCTINVIVPGDDPKQPTFVQFPVSVSVTEGEDAHFECEFDGELVNLAWLKDGKPIDEARTRYSFTKDGNRYKFTVNKCTLDDVGQYQAKALSKKGETLSAFSVNVLSSDA</sequence>
<feature type="compositionally biased region" description="Basic residues" evidence="7">
    <location>
        <begin position="715"/>
        <end position="724"/>
    </location>
</feature>
<feature type="domain" description="Fibronectin type-III" evidence="10">
    <location>
        <begin position="4479"/>
        <end position="4573"/>
    </location>
</feature>
<evidence type="ECO:0000313" key="11">
    <source>
        <dbReference type="Proteomes" id="UP000694904"/>
    </source>
</evidence>
<feature type="domain" description="Fibronectin type-III" evidence="10">
    <location>
        <begin position="3888"/>
        <end position="3981"/>
    </location>
</feature>
<feature type="domain" description="Fibronectin type-III" evidence="10">
    <location>
        <begin position="1711"/>
        <end position="1808"/>
    </location>
</feature>
<feature type="domain" description="Fibronectin type-III" evidence="10">
    <location>
        <begin position="2409"/>
        <end position="2504"/>
    </location>
</feature>
<dbReference type="Pfam" id="PF00041">
    <property type="entry name" value="fn3"/>
    <property type="match status" value="35"/>
</dbReference>
<reference evidence="11" key="2">
    <citation type="journal article" date="2016" name="G3 (Bethesda)">
        <title>Genome Evolution in Three Species of Cactophilic Drosophila.</title>
        <authorList>
            <person name="Sanchez-Flores A."/>
            <person name="Penazola F."/>
            <person name="Carpinteyro-Ponce J."/>
            <person name="Nazario-Yepiz N."/>
            <person name="Abreu-Goodger C."/>
            <person name="Machado C.A."/>
            <person name="Markow T.A."/>
        </authorList>
    </citation>
    <scope>NUCLEOTIDE SEQUENCE [LARGE SCALE GENOMIC DNA]</scope>
</reference>
<dbReference type="GeneID" id="108617804"/>
<dbReference type="InterPro" id="IPR003961">
    <property type="entry name" value="FN3_dom"/>
</dbReference>
<feature type="region of interest" description="Disordered" evidence="7">
    <location>
        <begin position="4159"/>
        <end position="4192"/>
    </location>
</feature>